<feature type="compositionally biased region" description="Low complexity" evidence="1">
    <location>
        <begin position="131"/>
        <end position="146"/>
    </location>
</feature>
<keyword evidence="2" id="KW-0472">Membrane</keyword>
<dbReference type="OrthoDB" id="2439692at2759"/>
<keyword evidence="2" id="KW-1133">Transmembrane helix</keyword>
<protein>
    <recommendedName>
        <fullName evidence="4">DUF7707 domain-containing protein</fullName>
    </recommendedName>
</protein>
<evidence type="ECO:0000256" key="3">
    <source>
        <dbReference type="SAM" id="SignalP"/>
    </source>
</evidence>
<dbReference type="EMBL" id="JAIWOZ010000002">
    <property type="protein sequence ID" value="KAH6609418.1"/>
    <property type="molecule type" value="Genomic_DNA"/>
</dbReference>
<name>A0A9P8QVB7_9HYPO</name>
<dbReference type="InterPro" id="IPR056124">
    <property type="entry name" value="DUF7707"/>
</dbReference>
<feature type="chain" id="PRO_5040160095" description="DUF7707 domain-containing protein" evidence="3">
    <location>
        <begin position="22"/>
        <end position="197"/>
    </location>
</feature>
<evidence type="ECO:0000313" key="5">
    <source>
        <dbReference type="EMBL" id="KAH6609418.1"/>
    </source>
</evidence>
<evidence type="ECO:0000256" key="1">
    <source>
        <dbReference type="SAM" id="MobiDB-lite"/>
    </source>
</evidence>
<dbReference type="Proteomes" id="UP000827724">
    <property type="component" value="Unassembled WGS sequence"/>
</dbReference>
<gene>
    <name evidence="5" type="ORF">Trco_002764</name>
</gene>
<evidence type="ECO:0000256" key="2">
    <source>
        <dbReference type="SAM" id="Phobius"/>
    </source>
</evidence>
<feature type="compositionally biased region" description="Gly residues" evidence="1">
    <location>
        <begin position="157"/>
        <end position="166"/>
    </location>
</feature>
<comment type="caution">
    <text evidence="5">The sequence shown here is derived from an EMBL/GenBank/DDBJ whole genome shotgun (WGS) entry which is preliminary data.</text>
</comment>
<proteinExistence type="predicted"/>
<feature type="signal peptide" evidence="3">
    <location>
        <begin position="1"/>
        <end position="21"/>
    </location>
</feature>
<dbReference type="PANTHER" id="PTHR38118:SF2">
    <property type="entry name" value="CDP-ALCOHOL PHOSPHATIDYLTRANSFERASE PROTEIN"/>
    <property type="match status" value="1"/>
</dbReference>
<keyword evidence="6" id="KW-1185">Reference proteome</keyword>
<dbReference type="Pfam" id="PF24808">
    <property type="entry name" value="DUF7707"/>
    <property type="match status" value="1"/>
</dbReference>
<reference evidence="5" key="1">
    <citation type="submission" date="2021-08" db="EMBL/GenBank/DDBJ databases">
        <title>Chromosome-Level Trichoderma cornu-damae using Hi-C Data.</title>
        <authorList>
            <person name="Kim C.S."/>
        </authorList>
    </citation>
    <scope>NUCLEOTIDE SEQUENCE</scope>
    <source>
        <strain evidence="5">KA19-0412C</strain>
    </source>
</reference>
<feature type="region of interest" description="Disordered" evidence="1">
    <location>
        <begin position="126"/>
        <end position="168"/>
    </location>
</feature>
<sequence length="197" mass="20820">MVSFKSAVLAATAALASIAKADYYIDPDSVPLSTRQQWCNQELSTCPIICQQMTSKTVLVNDCNAKTLQYGCLCGNNQQPNVSEYTLTLPFFICQEYVVQCVANCNGDNTCASSCQQDHPCGATNPKRYNTTTTSTTSTPEATSTTAGPDTIFTNTPGGGKSGSGKGESMAAPMVEIGRAYGLVIILGSMFVGFAML</sequence>
<evidence type="ECO:0000313" key="6">
    <source>
        <dbReference type="Proteomes" id="UP000827724"/>
    </source>
</evidence>
<feature type="transmembrane region" description="Helical" evidence="2">
    <location>
        <begin position="178"/>
        <end position="196"/>
    </location>
</feature>
<feature type="domain" description="DUF7707" evidence="4">
    <location>
        <begin position="24"/>
        <end position="126"/>
    </location>
</feature>
<organism evidence="5 6">
    <name type="scientific">Trichoderma cornu-damae</name>
    <dbReference type="NCBI Taxonomy" id="654480"/>
    <lineage>
        <taxon>Eukaryota</taxon>
        <taxon>Fungi</taxon>
        <taxon>Dikarya</taxon>
        <taxon>Ascomycota</taxon>
        <taxon>Pezizomycotina</taxon>
        <taxon>Sordariomycetes</taxon>
        <taxon>Hypocreomycetidae</taxon>
        <taxon>Hypocreales</taxon>
        <taxon>Hypocreaceae</taxon>
        <taxon>Trichoderma</taxon>
    </lineage>
</organism>
<accession>A0A9P8QVB7</accession>
<dbReference type="PANTHER" id="PTHR38118">
    <property type="entry name" value="ANCHORED CELL WALL PROTEIN 11-RELATED"/>
    <property type="match status" value="1"/>
</dbReference>
<keyword evidence="3" id="KW-0732">Signal</keyword>
<evidence type="ECO:0000259" key="4">
    <source>
        <dbReference type="Pfam" id="PF24808"/>
    </source>
</evidence>
<keyword evidence="2" id="KW-0812">Transmembrane</keyword>
<dbReference type="AlphaFoldDB" id="A0A9P8QVB7"/>